<dbReference type="OrthoDB" id="9799989at2"/>
<evidence type="ECO:0000256" key="1">
    <source>
        <dbReference type="SAM" id="Phobius"/>
    </source>
</evidence>
<accession>A0A1K2H4M3</accession>
<dbReference type="GO" id="GO:0016020">
    <property type="term" value="C:membrane"/>
    <property type="evidence" value="ECO:0007669"/>
    <property type="project" value="TreeGrafter"/>
</dbReference>
<dbReference type="Proteomes" id="UP000186513">
    <property type="component" value="Unassembled WGS sequence"/>
</dbReference>
<keyword evidence="1" id="KW-0812">Transmembrane</keyword>
<dbReference type="InterPro" id="IPR029058">
    <property type="entry name" value="AB_hydrolase_fold"/>
</dbReference>
<gene>
    <name evidence="3" type="ORF">SAMN02745887_00334</name>
</gene>
<feature type="domain" description="AB hydrolase-1" evidence="2">
    <location>
        <begin position="63"/>
        <end position="295"/>
    </location>
</feature>
<dbReference type="InterPro" id="IPR050266">
    <property type="entry name" value="AB_hydrolase_sf"/>
</dbReference>
<evidence type="ECO:0000313" key="3">
    <source>
        <dbReference type="EMBL" id="SFZ70861.1"/>
    </source>
</evidence>
<name>A0A1K2H4M3_9NEIS</name>
<proteinExistence type="predicted"/>
<dbReference type="Pfam" id="PF12697">
    <property type="entry name" value="Abhydrolase_6"/>
    <property type="match status" value="1"/>
</dbReference>
<dbReference type="Gene3D" id="3.40.50.1820">
    <property type="entry name" value="alpha/beta hydrolase"/>
    <property type="match status" value="1"/>
</dbReference>
<keyword evidence="1" id="KW-1133">Transmembrane helix</keyword>
<dbReference type="GO" id="GO:0047372">
    <property type="term" value="F:monoacylglycerol lipase activity"/>
    <property type="evidence" value="ECO:0007669"/>
    <property type="project" value="TreeGrafter"/>
</dbReference>
<feature type="transmembrane region" description="Helical" evidence="1">
    <location>
        <begin position="6"/>
        <end position="31"/>
    </location>
</feature>
<dbReference type="EMBL" id="FPKR01000001">
    <property type="protein sequence ID" value="SFZ70861.1"/>
    <property type="molecule type" value="Genomic_DNA"/>
</dbReference>
<dbReference type="InterPro" id="IPR000073">
    <property type="entry name" value="AB_hydrolase_1"/>
</dbReference>
<dbReference type="AlphaFoldDB" id="A0A1K2H4M3"/>
<dbReference type="GO" id="GO:0046464">
    <property type="term" value="P:acylglycerol catabolic process"/>
    <property type="evidence" value="ECO:0007669"/>
    <property type="project" value="TreeGrafter"/>
</dbReference>
<keyword evidence="4" id="KW-1185">Reference proteome</keyword>
<dbReference type="PRINTS" id="PR00111">
    <property type="entry name" value="ABHYDROLASE"/>
</dbReference>
<reference evidence="3 4" key="1">
    <citation type="submission" date="2016-11" db="EMBL/GenBank/DDBJ databases">
        <authorList>
            <person name="Jaros S."/>
            <person name="Januszkiewicz K."/>
            <person name="Wedrychowicz H."/>
        </authorList>
    </citation>
    <scope>NUCLEOTIDE SEQUENCE [LARGE SCALE GENOMIC DNA]</scope>
    <source>
        <strain evidence="3 4">DSM 18899</strain>
    </source>
</reference>
<evidence type="ECO:0000259" key="2">
    <source>
        <dbReference type="Pfam" id="PF12697"/>
    </source>
</evidence>
<dbReference type="PANTHER" id="PTHR43798">
    <property type="entry name" value="MONOACYLGLYCEROL LIPASE"/>
    <property type="match status" value="1"/>
</dbReference>
<evidence type="ECO:0000313" key="4">
    <source>
        <dbReference type="Proteomes" id="UP000186513"/>
    </source>
</evidence>
<dbReference type="STRING" id="1121279.SAMN02745887_00334"/>
<keyword evidence="1" id="KW-0472">Membrane</keyword>
<protein>
    <submittedName>
        <fullName evidence="3">Pimeloyl-ACP methyl ester carboxylesterase</fullName>
    </submittedName>
</protein>
<dbReference type="RefSeq" id="WP_072426865.1">
    <property type="nucleotide sequence ID" value="NZ_FPKR01000001.1"/>
</dbReference>
<organism evidence="3 4">
    <name type="scientific">Chitinimonas taiwanensis DSM 18899</name>
    <dbReference type="NCBI Taxonomy" id="1121279"/>
    <lineage>
        <taxon>Bacteria</taxon>
        <taxon>Pseudomonadati</taxon>
        <taxon>Pseudomonadota</taxon>
        <taxon>Betaproteobacteria</taxon>
        <taxon>Neisseriales</taxon>
        <taxon>Chitinibacteraceae</taxon>
        <taxon>Chitinimonas</taxon>
    </lineage>
</organism>
<dbReference type="SUPFAM" id="SSF53474">
    <property type="entry name" value="alpha/beta-Hydrolases"/>
    <property type="match status" value="1"/>
</dbReference>
<dbReference type="PANTHER" id="PTHR43798:SF5">
    <property type="entry name" value="MONOACYLGLYCEROL LIPASE ABHD6"/>
    <property type="match status" value="1"/>
</dbReference>
<sequence length="312" mass="34414">MNGWLVIGAIGLLLVGVGLSWRHWAVAMLALARRRAGLRRHTVGVDGFELVYYAGGPRSAEALIFLHGFSADSSNWLLLAPHFRDYRVLVPDLPGFGETGYLGNKSYALDCQVARLKDFIDILRLERVHLVGNSLGGYLAAAFAAAHPERVASLGLFNAAGVDMPKRSPFYEAALAGDNLLLLRKPADFDAILKLVYHRKPYLPGFLRDHLIALGMAQAADQDLIFQEVFGQRVWLDDKLPSISAPTLILWGDDDRVLDISSIQLFKAGIPHAKIAILAQCGHVPMLEKPRPTARLLRQLLEEGRFKPSPPE</sequence>